<dbReference type="EMBL" id="VTEZ01000010">
    <property type="protein sequence ID" value="TYS79617.1"/>
    <property type="molecule type" value="Genomic_DNA"/>
</dbReference>
<proteinExistence type="predicted"/>
<dbReference type="Proteomes" id="UP000324269">
    <property type="component" value="Unassembled WGS sequence"/>
</dbReference>
<sequence>MNNTWRVMTTKSDAEPWWFFEGWEKDIVQEWTFNDRDEAIGRFLEEMRRLSQSHRKSKSKKLHSIAFWDPGEAFFCEACDDDLQVYYGLIIFENDRPMEIKDESVINEITDRIQQ</sequence>
<reference evidence="1 2" key="1">
    <citation type="submission" date="2019-08" db="EMBL/GenBank/DDBJ databases">
        <title>Bacillus genomes from the desert of Cuatro Cienegas, Coahuila.</title>
        <authorList>
            <person name="Olmedo-Alvarez G."/>
        </authorList>
    </citation>
    <scope>NUCLEOTIDE SEQUENCE [LARGE SCALE GENOMIC DNA]</scope>
    <source>
        <strain evidence="1 2">CH87b_3T</strain>
    </source>
</reference>
<comment type="caution">
    <text evidence="1">The sequence shown here is derived from an EMBL/GenBank/DDBJ whole genome shotgun (WGS) entry which is preliminary data.</text>
</comment>
<dbReference type="OrthoDB" id="2389779at2"/>
<dbReference type="InterPro" id="IPR010434">
    <property type="entry name" value="DUF1033"/>
</dbReference>
<protein>
    <submittedName>
        <fullName evidence="1">DUF1033 family protein</fullName>
    </submittedName>
</protein>
<evidence type="ECO:0000313" key="1">
    <source>
        <dbReference type="EMBL" id="TYS79617.1"/>
    </source>
</evidence>
<accession>A0A5D4THH1</accession>
<organism evidence="1 2">
    <name type="scientific">Rossellomorea aquimaris</name>
    <dbReference type="NCBI Taxonomy" id="189382"/>
    <lineage>
        <taxon>Bacteria</taxon>
        <taxon>Bacillati</taxon>
        <taxon>Bacillota</taxon>
        <taxon>Bacilli</taxon>
        <taxon>Bacillales</taxon>
        <taxon>Bacillaceae</taxon>
        <taxon>Rossellomorea</taxon>
    </lineage>
</organism>
<evidence type="ECO:0000313" key="2">
    <source>
        <dbReference type="Proteomes" id="UP000324269"/>
    </source>
</evidence>
<dbReference type="AlphaFoldDB" id="A0A5D4THH1"/>
<gene>
    <name evidence="1" type="ORF">FZC85_21440</name>
</gene>
<dbReference type="Pfam" id="PF06279">
    <property type="entry name" value="DUF1033"/>
    <property type="match status" value="1"/>
</dbReference>
<dbReference type="RefSeq" id="WP_148971127.1">
    <property type="nucleotide sequence ID" value="NZ_JBNIKW010000012.1"/>
</dbReference>
<name>A0A5D4THH1_9BACI</name>